<protein>
    <recommendedName>
        <fullName evidence="7">Endonuclease</fullName>
    </recommendedName>
</protein>
<dbReference type="SUPFAM" id="SSF56672">
    <property type="entry name" value="DNA/RNA polymerases"/>
    <property type="match status" value="1"/>
</dbReference>
<dbReference type="RefSeq" id="XP_062710813.1">
    <property type="nucleotide sequence ID" value="XM_062854829.1"/>
</dbReference>
<organism evidence="5 6">
    <name type="scientific">Aedes albopictus</name>
    <name type="common">Asian tiger mosquito</name>
    <name type="synonym">Stegomyia albopicta</name>
    <dbReference type="NCBI Taxonomy" id="7160"/>
    <lineage>
        <taxon>Eukaryota</taxon>
        <taxon>Metazoa</taxon>
        <taxon>Ecdysozoa</taxon>
        <taxon>Arthropoda</taxon>
        <taxon>Hexapoda</taxon>
        <taxon>Insecta</taxon>
        <taxon>Pterygota</taxon>
        <taxon>Neoptera</taxon>
        <taxon>Endopterygota</taxon>
        <taxon>Diptera</taxon>
        <taxon>Nematocera</taxon>
        <taxon>Culicoidea</taxon>
        <taxon>Culicidae</taxon>
        <taxon>Culicinae</taxon>
        <taxon>Aedini</taxon>
        <taxon>Aedes</taxon>
        <taxon>Stegomyia</taxon>
    </lineage>
</organism>
<dbReference type="SUPFAM" id="SSF53098">
    <property type="entry name" value="Ribonuclease H-like"/>
    <property type="match status" value="1"/>
</dbReference>
<feature type="domain" description="Integrase catalytic" evidence="4">
    <location>
        <begin position="1439"/>
        <end position="1629"/>
    </location>
</feature>
<dbReference type="SMART" id="SM00343">
    <property type="entry name" value="ZnF_C2HC"/>
    <property type="match status" value="1"/>
</dbReference>
<keyword evidence="1" id="KW-0479">Metal-binding</keyword>
<feature type="compositionally biased region" description="Low complexity" evidence="2">
    <location>
        <begin position="409"/>
        <end position="420"/>
    </location>
</feature>
<dbReference type="InterPro" id="IPR036397">
    <property type="entry name" value="RNaseH_sf"/>
</dbReference>
<reference evidence="6" key="1">
    <citation type="journal article" date="2015" name="Proc. Natl. Acad. Sci. U.S.A.">
        <title>Genome sequence of the Asian Tiger mosquito, Aedes albopictus, reveals insights into its biology, genetics, and evolution.</title>
        <authorList>
            <person name="Chen X.G."/>
            <person name="Jiang X."/>
            <person name="Gu J."/>
            <person name="Xu M."/>
            <person name="Wu Y."/>
            <person name="Deng Y."/>
            <person name="Zhang C."/>
            <person name="Bonizzoni M."/>
            <person name="Dermauw W."/>
            <person name="Vontas J."/>
            <person name="Armbruster P."/>
            <person name="Huang X."/>
            <person name="Yang Y."/>
            <person name="Zhang H."/>
            <person name="He W."/>
            <person name="Peng H."/>
            <person name="Liu Y."/>
            <person name="Wu K."/>
            <person name="Chen J."/>
            <person name="Lirakis M."/>
            <person name="Topalis P."/>
            <person name="Van Leeuwen T."/>
            <person name="Hall A.B."/>
            <person name="Jiang X."/>
            <person name="Thorpe C."/>
            <person name="Mueller R.L."/>
            <person name="Sun C."/>
            <person name="Waterhouse R.M."/>
            <person name="Yan G."/>
            <person name="Tu Z.J."/>
            <person name="Fang X."/>
            <person name="James A.A."/>
        </authorList>
    </citation>
    <scope>NUCLEOTIDE SEQUENCE [LARGE SCALE GENOMIC DNA]</scope>
    <source>
        <strain evidence="6">Foshan</strain>
    </source>
</reference>
<evidence type="ECO:0000256" key="1">
    <source>
        <dbReference type="PROSITE-ProRule" id="PRU00047"/>
    </source>
</evidence>
<evidence type="ECO:0000313" key="5">
    <source>
        <dbReference type="EnsemblMetazoa" id="AALFPA23_011298.P15984"/>
    </source>
</evidence>
<reference evidence="5" key="2">
    <citation type="submission" date="2025-05" db="UniProtKB">
        <authorList>
            <consortium name="EnsemblMetazoa"/>
        </authorList>
    </citation>
    <scope>IDENTIFICATION</scope>
    <source>
        <strain evidence="5">Foshan</strain>
    </source>
</reference>
<sequence>MSTERKIKGLRNKIKSLLASFNLIKTFVEEYDEERDTFEVPVRLENLNRLWTDIQKTQSELESIDEASVDEQIKERTEFETAYYRVKGGLLAVNKSPVAHTVQSPSPSSSQIHVPSSHVRLPDVKLPVFSGNIDTWLNFHDLFVSLVHSSVELSNIQKFYYLRSSLAGEALKLIQSITISANNYLVAWNLLVEHYQNPLRLKQTYLDALFEFASLKRESATDLHSLVENFEANVKVLKQLGEKTEHWDLILIRMLSVRLDPTTRRDWEEFSSTQQAVTFGALTSFIQRRVTVLQTIRGKAVDTPAPLQQFKKSVQRPIASHGASQIQPARKCVICSDHHPLYMCKPFSKLDVEAKEKEVRRHQLCRNCLRKGHQARDCPSSSSCRKCRGRHHSLLCPGENFVTVNSRTPESSQPPSASHSAPREPPRTSASATFHGPSSHASAGPTRRSVLLATAVVKLVDENGIEHAARALLDSGSECCFITEPFSQLIKAQRTKISIPISGIGQSSTYARYKITATVRSRVCDFSTPAEFLVLPKVTIDLPSASFDASSWDIPPGVQLADPGFYEANPVDIIIGAEVFFELFNVPGRIQLGEALPTLINSVLGWIVSGKNSNGTPKSPVIANVATISELHDLIEKFWAIEEDNSTPNYSVEEAACEDYFRYTVRRNSEGRYIVRLPIKDDVIKQLGDNRRTAVRRFRMLESRLCRTPELSQQYSAFMDEYLALGHMKQVYDHQSPPMLCYHMPHHAVVREDSTTTKVRVVFDASCKSPEGPSLNDALMVGPTVQQDIRSIILRSRIRRVMLIADAKQMYRQVLVDERDTPLQRIVWRKSPDLPLDTFELLTVTYGTASAPFLATRVLLQLANDEHDNFPEAAEVLRKDVYVDDLLSGANSIEQATRLRRQLDDLLSKGGFELRKWASNEEAVLEGLAPDNRALQTSFDLDRNQSIKSLGLHWEPASDLLKYKIEFPPDSSAAPLTKRIALSQIARLFDPLGLLGPVVISAKIFMQALWTLKDENGKTWSWDEELPTPMKERWSNYMAELPLLNSLRIDRYLLTAKPAFVQYHFFSDASQYAYGACCYIRTADSSGDFKVALLTARSKVAPLKQQSIPRLELCGALLSAELYQKVSQSLELQGPTFFWVDSTTVLNWLNATPSTWTTFVANRVSKIQQSTQNCSWKHVAGHDNPADLLSRGISAENILENQLWWQGPEWLQLPQTSWPTGNIDITSSTEILLEAEKRKTAVCTASSDPAFIDLFTERFSDYDRMLRVTAYCRRFIENCRRNPTNSPSTYITTKEKNAAEATLIRLVQQQEFAEEWKQLQKSQHVTPKSRLRWFHPFISDDQLIRIGGRLNQAPQPYDSKHQIILPASHSLSKLLVRSQHKKHLHAAPQLLVSILRLRYWITGARNLARTTVRNCIECVKARPQLLEQFMAELPASRVTAARPFSVTGVDYWGPISLQRIHRRAAPRKAYVAVFVCFVTRAVHLELVIDLSTVKFLQALRRFVSRRGLCSDIYSDNGRNFIGAANELRKLVRSKEHQQAVAEECASHSIRWHFNPPKASHFGGLWEAAIHSAQKHFVRVLGTHTLAEDDMETLLAQIECCLNSRPLIALSDDPTDFETLTPGHFLVGSALKAIPDTDFATLPSNRLRQWEQVQKMLQLIWKRWHSEYLSSLQPRTKWCNPPIAIKLNQLVLIKDENTPPMAWPTARVVEIHPGTDGIVRVVSVQTPTGRFIRPVSKICLLPIPPTQETFGNQAAAANESPSATTSMKKSSSS</sequence>
<dbReference type="InterPro" id="IPR001878">
    <property type="entry name" value="Znf_CCHC"/>
</dbReference>
<keyword evidence="1" id="KW-0862">Zinc</keyword>
<evidence type="ECO:0000313" key="6">
    <source>
        <dbReference type="Proteomes" id="UP000069940"/>
    </source>
</evidence>
<dbReference type="CDD" id="cd00303">
    <property type="entry name" value="retropepsin_like"/>
    <property type="match status" value="1"/>
</dbReference>
<dbReference type="GeneID" id="134288898"/>
<feature type="region of interest" description="Disordered" evidence="2">
    <location>
        <begin position="1751"/>
        <end position="1772"/>
    </location>
</feature>
<dbReference type="Pfam" id="PF05380">
    <property type="entry name" value="Peptidase_A17"/>
    <property type="match status" value="1"/>
</dbReference>
<keyword evidence="1" id="KW-0863">Zinc-finger</keyword>
<dbReference type="Pfam" id="PF18701">
    <property type="entry name" value="DUF5641"/>
    <property type="match status" value="1"/>
</dbReference>
<dbReference type="InterPro" id="IPR012337">
    <property type="entry name" value="RNaseH-like_sf"/>
</dbReference>
<name>A0ABM1YQM9_AEDAL</name>
<dbReference type="Gene3D" id="3.30.420.10">
    <property type="entry name" value="Ribonuclease H-like superfamily/Ribonuclease H"/>
    <property type="match status" value="1"/>
</dbReference>
<dbReference type="PANTHER" id="PTHR47331:SF1">
    <property type="entry name" value="GAG-LIKE PROTEIN"/>
    <property type="match status" value="1"/>
</dbReference>
<dbReference type="Proteomes" id="UP000069940">
    <property type="component" value="Unassembled WGS sequence"/>
</dbReference>
<dbReference type="PROSITE" id="PS50994">
    <property type="entry name" value="INTEGRASE"/>
    <property type="match status" value="1"/>
</dbReference>
<feature type="region of interest" description="Disordered" evidence="2">
    <location>
        <begin position="405"/>
        <end position="445"/>
    </location>
</feature>
<evidence type="ECO:0000259" key="3">
    <source>
        <dbReference type="PROSITE" id="PS50158"/>
    </source>
</evidence>
<dbReference type="InterPro" id="IPR005312">
    <property type="entry name" value="DUF1759"/>
</dbReference>
<dbReference type="PROSITE" id="PS50158">
    <property type="entry name" value="ZF_CCHC"/>
    <property type="match status" value="1"/>
</dbReference>
<accession>A0ABM1YQM9</accession>
<dbReference type="CDD" id="cd01644">
    <property type="entry name" value="RT_pepA17"/>
    <property type="match status" value="1"/>
</dbReference>
<dbReference type="InterPro" id="IPR001584">
    <property type="entry name" value="Integrase_cat-core"/>
</dbReference>
<evidence type="ECO:0000259" key="4">
    <source>
        <dbReference type="PROSITE" id="PS50994"/>
    </source>
</evidence>
<dbReference type="PANTHER" id="PTHR47331">
    <property type="entry name" value="PHD-TYPE DOMAIN-CONTAINING PROTEIN"/>
    <property type="match status" value="1"/>
</dbReference>
<dbReference type="InterPro" id="IPR043502">
    <property type="entry name" value="DNA/RNA_pol_sf"/>
</dbReference>
<proteinExistence type="predicted"/>
<dbReference type="EnsemblMetazoa" id="AALFPA23_011298.R15984">
    <property type="protein sequence ID" value="AALFPA23_011298.P15984"/>
    <property type="gene ID" value="AALFPA23_011298"/>
</dbReference>
<dbReference type="InterPro" id="IPR008042">
    <property type="entry name" value="Retrotrans_Pao"/>
</dbReference>
<dbReference type="InterPro" id="IPR040676">
    <property type="entry name" value="DUF5641"/>
</dbReference>
<evidence type="ECO:0000256" key="2">
    <source>
        <dbReference type="SAM" id="MobiDB-lite"/>
    </source>
</evidence>
<evidence type="ECO:0008006" key="7">
    <source>
        <dbReference type="Google" id="ProtNLM"/>
    </source>
</evidence>
<feature type="domain" description="CCHC-type" evidence="3">
    <location>
        <begin position="365"/>
        <end position="380"/>
    </location>
</feature>
<dbReference type="Pfam" id="PF03564">
    <property type="entry name" value="DUF1759"/>
    <property type="match status" value="1"/>
</dbReference>
<keyword evidence="6" id="KW-1185">Reference proteome</keyword>
<feature type="compositionally biased region" description="Low complexity" evidence="2">
    <location>
        <begin position="1759"/>
        <end position="1772"/>
    </location>
</feature>